<evidence type="ECO:0008006" key="5">
    <source>
        <dbReference type="Google" id="ProtNLM"/>
    </source>
</evidence>
<feature type="region of interest" description="Disordered" evidence="1">
    <location>
        <begin position="88"/>
        <end position="112"/>
    </location>
</feature>
<dbReference type="Proteomes" id="UP000001555">
    <property type="component" value="Unassembled WGS sequence"/>
</dbReference>
<dbReference type="InParanoid" id="B7PWA4"/>
<sequence>MKRFLCKVDLLHVKVDAVCDLSQASCSSTVVKTIFQAPALVSYEDSQDKQTDQTVFNVSDYEWDFGDAEKTLKRPGDLTERYDLKWRTSMRRERHNPAPRMPQEERCRPSPP</sequence>
<evidence type="ECO:0000313" key="2">
    <source>
        <dbReference type="EMBL" id="EEC10876.1"/>
    </source>
</evidence>
<dbReference type="AlphaFoldDB" id="B7PWA4"/>
<reference evidence="3" key="2">
    <citation type="submission" date="2020-05" db="UniProtKB">
        <authorList>
            <consortium name="EnsemblMetazoa"/>
        </authorList>
    </citation>
    <scope>IDENTIFICATION</scope>
    <source>
        <strain evidence="3">wikel</strain>
    </source>
</reference>
<reference evidence="2 4" key="1">
    <citation type="submission" date="2008-03" db="EMBL/GenBank/DDBJ databases">
        <title>Annotation of Ixodes scapularis.</title>
        <authorList>
            <consortium name="Ixodes scapularis Genome Project Consortium"/>
            <person name="Caler E."/>
            <person name="Hannick L.I."/>
            <person name="Bidwell S."/>
            <person name="Joardar V."/>
            <person name="Thiagarajan M."/>
            <person name="Amedeo P."/>
            <person name="Galinsky K.J."/>
            <person name="Schobel S."/>
            <person name="Inman J."/>
            <person name="Hostetler J."/>
            <person name="Miller J."/>
            <person name="Hammond M."/>
            <person name="Megy K."/>
            <person name="Lawson D."/>
            <person name="Kodira C."/>
            <person name="Sutton G."/>
            <person name="Meyer J."/>
            <person name="Hill C.A."/>
            <person name="Birren B."/>
            <person name="Nene V."/>
            <person name="Collins F."/>
            <person name="Alarcon-Chaidez F."/>
            <person name="Wikel S."/>
            <person name="Strausberg R."/>
        </authorList>
    </citation>
    <scope>NUCLEOTIDE SEQUENCE [LARGE SCALE GENOMIC DNA]</scope>
    <source>
        <strain evidence="4">Wikel</strain>
        <strain evidence="2">Wikel colony</strain>
    </source>
</reference>
<dbReference type="VEuPathDB" id="VectorBase:ISCW019256"/>
<organism>
    <name type="scientific">Ixodes scapularis</name>
    <name type="common">Black-legged tick</name>
    <name type="synonym">Deer tick</name>
    <dbReference type="NCBI Taxonomy" id="6945"/>
    <lineage>
        <taxon>Eukaryota</taxon>
        <taxon>Metazoa</taxon>
        <taxon>Ecdysozoa</taxon>
        <taxon>Arthropoda</taxon>
        <taxon>Chelicerata</taxon>
        <taxon>Arachnida</taxon>
        <taxon>Acari</taxon>
        <taxon>Parasitiformes</taxon>
        <taxon>Ixodida</taxon>
        <taxon>Ixodoidea</taxon>
        <taxon>Ixodidae</taxon>
        <taxon>Ixodinae</taxon>
        <taxon>Ixodes</taxon>
    </lineage>
</organism>
<dbReference type="VEuPathDB" id="VectorBase:ISCI019256"/>
<gene>
    <name evidence="2" type="ORF">IscW_ISCW019256</name>
</gene>
<protein>
    <recommendedName>
        <fullName evidence="5">PKD domain-containing protein</fullName>
    </recommendedName>
</protein>
<dbReference type="EMBL" id="DS806840">
    <property type="protein sequence ID" value="EEC10876.1"/>
    <property type="molecule type" value="Genomic_DNA"/>
</dbReference>
<evidence type="ECO:0000313" key="4">
    <source>
        <dbReference type="Proteomes" id="UP000001555"/>
    </source>
</evidence>
<evidence type="ECO:0000313" key="3">
    <source>
        <dbReference type="EnsemblMetazoa" id="ISCW019256-PA"/>
    </source>
</evidence>
<evidence type="ECO:0000256" key="1">
    <source>
        <dbReference type="SAM" id="MobiDB-lite"/>
    </source>
</evidence>
<dbReference type="EMBL" id="ABJB010383458">
    <property type="status" value="NOT_ANNOTATED_CDS"/>
    <property type="molecule type" value="Genomic_DNA"/>
</dbReference>
<dbReference type="PaxDb" id="6945-B7PWA4"/>
<dbReference type="EnsemblMetazoa" id="ISCW019256-RA">
    <property type="protein sequence ID" value="ISCW019256-PA"/>
    <property type="gene ID" value="ISCW019256"/>
</dbReference>
<name>B7PWA4_IXOSC</name>
<accession>B7PWA4</accession>
<proteinExistence type="predicted"/>
<keyword evidence="4" id="KW-1185">Reference proteome</keyword>
<dbReference type="HOGENOM" id="CLU_2148584_0_0_1"/>
<feature type="compositionally biased region" description="Basic and acidic residues" evidence="1">
    <location>
        <begin position="102"/>
        <end position="112"/>
    </location>
</feature>